<keyword evidence="7" id="KW-1185">Reference proteome</keyword>
<evidence type="ECO:0000256" key="1">
    <source>
        <dbReference type="ARBA" id="ARBA00022729"/>
    </source>
</evidence>
<feature type="domain" description="Ig-like" evidence="5">
    <location>
        <begin position="44"/>
        <end position="112"/>
    </location>
</feature>
<dbReference type="Proteomes" id="UP000324091">
    <property type="component" value="Chromosome 12"/>
</dbReference>
<dbReference type="InterPro" id="IPR003599">
    <property type="entry name" value="Ig_sub"/>
</dbReference>
<feature type="domain" description="Ig-like" evidence="5">
    <location>
        <begin position="129"/>
        <end position="213"/>
    </location>
</feature>
<dbReference type="EMBL" id="RHFK02000004">
    <property type="protein sequence ID" value="TWW77140.1"/>
    <property type="molecule type" value="Genomic_DNA"/>
</dbReference>
<keyword evidence="1 4" id="KW-0732">Signal</keyword>
<evidence type="ECO:0000256" key="4">
    <source>
        <dbReference type="SAM" id="SignalP"/>
    </source>
</evidence>
<dbReference type="GO" id="GO:0004888">
    <property type="term" value="F:transmembrane signaling receptor activity"/>
    <property type="evidence" value="ECO:0007669"/>
    <property type="project" value="TreeGrafter"/>
</dbReference>
<gene>
    <name evidence="6" type="ORF">D4764_12G0005300</name>
</gene>
<evidence type="ECO:0000313" key="7">
    <source>
        <dbReference type="Proteomes" id="UP000324091"/>
    </source>
</evidence>
<feature type="compositionally biased region" description="Polar residues" evidence="3">
    <location>
        <begin position="383"/>
        <end position="396"/>
    </location>
</feature>
<evidence type="ECO:0000256" key="3">
    <source>
        <dbReference type="SAM" id="MobiDB-lite"/>
    </source>
</evidence>
<evidence type="ECO:0000313" key="6">
    <source>
        <dbReference type="EMBL" id="TWW77140.1"/>
    </source>
</evidence>
<dbReference type="AlphaFoldDB" id="A0A5C6PFX2"/>
<comment type="caution">
    <text evidence="6">The sequence shown here is derived from an EMBL/GenBank/DDBJ whole genome shotgun (WGS) entry which is preliminary data.</text>
</comment>
<dbReference type="InterPro" id="IPR036179">
    <property type="entry name" value="Ig-like_dom_sf"/>
</dbReference>
<dbReference type="PANTHER" id="PTHR11481">
    <property type="entry name" value="IMMUNOGLOBULIN FC RECEPTOR"/>
    <property type="match status" value="1"/>
</dbReference>
<dbReference type="GO" id="GO:0006955">
    <property type="term" value="P:immune response"/>
    <property type="evidence" value="ECO:0007669"/>
    <property type="project" value="TreeGrafter"/>
</dbReference>
<dbReference type="CDD" id="cd00096">
    <property type="entry name" value="Ig"/>
    <property type="match status" value="1"/>
</dbReference>
<dbReference type="InterPro" id="IPR007110">
    <property type="entry name" value="Ig-like_dom"/>
</dbReference>
<dbReference type="Gene3D" id="2.60.40.10">
    <property type="entry name" value="Immunoglobulins"/>
    <property type="match status" value="2"/>
</dbReference>
<dbReference type="GO" id="GO:0007166">
    <property type="term" value="P:cell surface receptor signaling pathway"/>
    <property type="evidence" value="ECO:0007669"/>
    <property type="project" value="TreeGrafter"/>
</dbReference>
<dbReference type="SMART" id="SM00408">
    <property type="entry name" value="IGc2"/>
    <property type="match status" value="2"/>
</dbReference>
<dbReference type="PANTHER" id="PTHR11481:SF64">
    <property type="entry name" value="FC RECEPTOR-LIKE PROTEIN 4"/>
    <property type="match status" value="1"/>
</dbReference>
<feature type="region of interest" description="Disordered" evidence="3">
    <location>
        <begin position="367"/>
        <end position="417"/>
    </location>
</feature>
<reference evidence="6 7" key="1">
    <citation type="submission" date="2019-04" db="EMBL/GenBank/DDBJ databases">
        <title>Chromosome genome assembly for Takifugu flavidus.</title>
        <authorList>
            <person name="Xiao S."/>
        </authorList>
    </citation>
    <scope>NUCLEOTIDE SEQUENCE [LARGE SCALE GENOMIC DNA]</scope>
    <source>
        <strain evidence="6">HTHZ2018</strain>
        <tissue evidence="6">Muscle</tissue>
    </source>
</reference>
<sequence>MEVVVFLLALSTLPQLAEPQDALKSIFDLLIESSLFPEAPLGAPFRAVLEMVSGHSRIFSGDDVKLKCNIPDPYPSTWRYLWFKGSEELQQHGNELIIWRARIIDSGKFYCQGVRDTAVGQLHTNQSLPVEIVVDGGWALTRVTPQPALVGHTLEVTCLVRGNRPHTEVILYRDGVEVMRKRGKDLQFILSNLTTEDQGMYSCRASWDVRGLTHSVMSVETLGRVVEILTKPVLEIDVNNNQIPNRMKLICHHEYNLPAPAPPVHFYFYKNDNLLGPATSENRLSVNQKPGLYSCKVRVPELNLVRWSEHKGFGQVPGPRVQKPSFTAPRPWTPQPPALIPIPPTRAPLQKVPVTPVLVHPRDVATQRSVEHTEASTLPPEVQSLNQTTAAPQTINIPEASGDMSGESGDFTDDDSP</sequence>
<dbReference type="Pfam" id="PF13895">
    <property type="entry name" value="Ig_2"/>
    <property type="match status" value="2"/>
</dbReference>
<dbReference type="InterPro" id="IPR013783">
    <property type="entry name" value="Ig-like_fold"/>
</dbReference>
<protein>
    <submittedName>
        <fullName evidence="6">Titin</fullName>
    </submittedName>
</protein>
<feature type="chain" id="PRO_5022863033" evidence="4">
    <location>
        <begin position="20"/>
        <end position="417"/>
    </location>
</feature>
<evidence type="ECO:0000256" key="2">
    <source>
        <dbReference type="ARBA" id="ARBA00023157"/>
    </source>
</evidence>
<dbReference type="PROSITE" id="PS50835">
    <property type="entry name" value="IG_LIKE"/>
    <property type="match status" value="2"/>
</dbReference>
<evidence type="ECO:0000259" key="5">
    <source>
        <dbReference type="PROSITE" id="PS50835"/>
    </source>
</evidence>
<dbReference type="InterPro" id="IPR003598">
    <property type="entry name" value="Ig_sub2"/>
</dbReference>
<dbReference type="GO" id="GO:0009897">
    <property type="term" value="C:external side of plasma membrane"/>
    <property type="evidence" value="ECO:0007669"/>
    <property type="project" value="TreeGrafter"/>
</dbReference>
<keyword evidence="2" id="KW-1015">Disulfide bond</keyword>
<dbReference type="SUPFAM" id="SSF48726">
    <property type="entry name" value="Immunoglobulin"/>
    <property type="match status" value="2"/>
</dbReference>
<accession>A0A5C6PFX2</accession>
<organism evidence="6 7">
    <name type="scientific">Takifugu flavidus</name>
    <name type="common">sansaifugu</name>
    <dbReference type="NCBI Taxonomy" id="433684"/>
    <lineage>
        <taxon>Eukaryota</taxon>
        <taxon>Metazoa</taxon>
        <taxon>Chordata</taxon>
        <taxon>Craniata</taxon>
        <taxon>Vertebrata</taxon>
        <taxon>Euteleostomi</taxon>
        <taxon>Actinopterygii</taxon>
        <taxon>Neopterygii</taxon>
        <taxon>Teleostei</taxon>
        <taxon>Neoteleostei</taxon>
        <taxon>Acanthomorphata</taxon>
        <taxon>Eupercaria</taxon>
        <taxon>Tetraodontiformes</taxon>
        <taxon>Tetradontoidea</taxon>
        <taxon>Tetraodontidae</taxon>
        <taxon>Takifugu</taxon>
    </lineage>
</organism>
<dbReference type="InterPro" id="IPR050488">
    <property type="entry name" value="Ig_Fc_receptor"/>
</dbReference>
<proteinExistence type="predicted"/>
<name>A0A5C6PFX2_9TELE</name>
<dbReference type="SMART" id="SM00409">
    <property type="entry name" value="IG"/>
    <property type="match status" value="2"/>
</dbReference>
<feature type="signal peptide" evidence="4">
    <location>
        <begin position="1"/>
        <end position="19"/>
    </location>
</feature>